<evidence type="ECO:0000256" key="1">
    <source>
        <dbReference type="SAM" id="MobiDB-lite"/>
    </source>
</evidence>
<sequence>MVRSRGAPPTPSPRCTTRQRASLAQVPSDSSSQAIEASRIPPSEGGKAIRPSSPASQRRYETRRPPTTLGETTSRPESSVRRPPAKKAKTSGPGESYRASEPPKDSELPSTLSSESIIRRPIVTTPPIEDNLDSPPVPPQPEHGELPTETTPPMPTPEATSIAPPTTPTVPLVAPTTSESSITIWTSKFRVLVHTF</sequence>
<feature type="compositionally biased region" description="Polar residues" evidence="1">
    <location>
        <begin position="13"/>
        <end position="35"/>
    </location>
</feature>
<protein>
    <submittedName>
        <fullName evidence="2">Uncharacterized protein</fullName>
    </submittedName>
</protein>
<reference evidence="2" key="1">
    <citation type="journal article" date="2007" name="PLoS ONE">
        <title>The first genome sequence of an elite grapevine cultivar (Pinot noir Vitis vinifera L.): coping with a highly heterozygous genome.</title>
        <authorList>
            <person name="Velasco R."/>
            <person name="Zharkikh A."/>
            <person name="Troggio M."/>
            <person name="Cartwright D.A."/>
            <person name="Cestaro A."/>
            <person name="Pruss D."/>
            <person name="Pindo M."/>
            <person name="FitzGerald L.M."/>
            <person name="Vezzulli S."/>
            <person name="Reid J."/>
            <person name="Malacarne G."/>
            <person name="Iliev D."/>
            <person name="Coppola G."/>
            <person name="Wardell B."/>
            <person name="Micheletti D."/>
            <person name="Macalma T."/>
            <person name="Facci M."/>
            <person name="Mitchell J.T."/>
            <person name="Perazzolli M."/>
            <person name="Eldredge G."/>
            <person name="Gatto P."/>
            <person name="Oyzerski R."/>
            <person name="Moretto M."/>
            <person name="Gutin N."/>
            <person name="Stefanini M."/>
            <person name="Chen Y."/>
            <person name="Segala C."/>
            <person name="Davenport C."/>
            <person name="Dematte L."/>
            <person name="Mraz A."/>
            <person name="Battilana J."/>
            <person name="Stormo K."/>
            <person name="Costa F."/>
            <person name="Tao Q."/>
            <person name="Si-Ammour A."/>
            <person name="Harkins T."/>
            <person name="Lackey A."/>
            <person name="Perbost C."/>
            <person name="Taillon B."/>
            <person name="Stella A."/>
            <person name="Solovyev V."/>
            <person name="Fawcett J.A."/>
            <person name="Sterck L."/>
            <person name="Vandepoele K."/>
            <person name="Grando S.M."/>
            <person name="Toppo S."/>
            <person name="Moser C."/>
            <person name="Lanchbury J."/>
            <person name="Bogden R."/>
            <person name="Skolnick M."/>
            <person name="Sgaramella V."/>
            <person name="Bhatnagar S.K."/>
            <person name="Fontana P."/>
            <person name="Gutin A."/>
            <person name="Van de Peer Y."/>
            <person name="Salamini F."/>
            <person name="Viola R."/>
        </authorList>
    </citation>
    <scope>NUCLEOTIDE SEQUENCE</scope>
</reference>
<feature type="region of interest" description="Disordered" evidence="1">
    <location>
        <begin position="1"/>
        <end position="178"/>
    </location>
</feature>
<organism evidence="2">
    <name type="scientific">Vitis vinifera</name>
    <name type="common">Grape</name>
    <dbReference type="NCBI Taxonomy" id="29760"/>
    <lineage>
        <taxon>Eukaryota</taxon>
        <taxon>Viridiplantae</taxon>
        <taxon>Streptophyta</taxon>
        <taxon>Embryophyta</taxon>
        <taxon>Tracheophyta</taxon>
        <taxon>Spermatophyta</taxon>
        <taxon>Magnoliopsida</taxon>
        <taxon>eudicotyledons</taxon>
        <taxon>Gunneridae</taxon>
        <taxon>Pentapetalae</taxon>
        <taxon>rosids</taxon>
        <taxon>Vitales</taxon>
        <taxon>Vitaceae</taxon>
        <taxon>Viteae</taxon>
        <taxon>Vitis</taxon>
    </lineage>
</organism>
<proteinExistence type="predicted"/>
<feature type="compositionally biased region" description="Low complexity" evidence="1">
    <location>
        <begin position="157"/>
        <end position="178"/>
    </location>
</feature>
<accession>A5C8Q3</accession>
<gene>
    <name evidence="2" type="ORF">VITISV_020624</name>
</gene>
<name>A5C8Q3_VITVI</name>
<dbReference type="AlphaFoldDB" id="A5C8Q3"/>
<feature type="compositionally biased region" description="Low complexity" evidence="1">
    <location>
        <begin position="119"/>
        <end position="128"/>
    </location>
</feature>
<dbReference type="EMBL" id="AM486160">
    <property type="protein sequence ID" value="CAN77725.1"/>
    <property type="molecule type" value="Genomic_DNA"/>
</dbReference>
<evidence type="ECO:0000313" key="2">
    <source>
        <dbReference type="EMBL" id="CAN77725.1"/>
    </source>
</evidence>